<dbReference type="PANTHER" id="PTHR47841:SF2">
    <property type="entry name" value="OS07G0609800 PROTEIN"/>
    <property type="match status" value="1"/>
</dbReference>
<dbReference type="Pfam" id="PF03107">
    <property type="entry name" value="C1_2"/>
    <property type="match status" value="1"/>
</dbReference>
<dbReference type="AlphaFoldDB" id="A0AAV5FBJ4"/>
<dbReference type="InterPro" id="IPR004146">
    <property type="entry name" value="DC1"/>
</dbReference>
<organism evidence="6 7">
    <name type="scientific">Eleusine coracana subsp. coracana</name>
    <dbReference type="NCBI Taxonomy" id="191504"/>
    <lineage>
        <taxon>Eukaryota</taxon>
        <taxon>Viridiplantae</taxon>
        <taxon>Streptophyta</taxon>
        <taxon>Embryophyta</taxon>
        <taxon>Tracheophyta</taxon>
        <taxon>Spermatophyta</taxon>
        <taxon>Magnoliopsida</taxon>
        <taxon>Liliopsida</taxon>
        <taxon>Poales</taxon>
        <taxon>Poaceae</taxon>
        <taxon>PACMAD clade</taxon>
        <taxon>Chloridoideae</taxon>
        <taxon>Cynodonteae</taxon>
        <taxon>Eleusininae</taxon>
        <taxon>Eleusine</taxon>
    </lineage>
</organism>
<dbReference type="PANTHER" id="PTHR47841">
    <property type="entry name" value="DIACYLGLYCEROL KINASE THETA-LIKE-RELATED"/>
    <property type="match status" value="1"/>
</dbReference>
<evidence type="ECO:0000256" key="3">
    <source>
        <dbReference type="ARBA" id="ARBA00022833"/>
    </source>
</evidence>
<proteinExistence type="predicted"/>
<evidence type="ECO:0000256" key="2">
    <source>
        <dbReference type="ARBA" id="ARBA00022737"/>
    </source>
</evidence>
<dbReference type="Proteomes" id="UP001054889">
    <property type="component" value="Unassembled WGS sequence"/>
</dbReference>
<feature type="domain" description="Phorbol-ester/DAG-type" evidence="5">
    <location>
        <begin position="40"/>
        <end position="90"/>
    </location>
</feature>
<dbReference type="CDD" id="cd00029">
    <property type="entry name" value="C1"/>
    <property type="match status" value="1"/>
</dbReference>
<dbReference type="Gene3D" id="3.30.60.20">
    <property type="match status" value="1"/>
</dbReference>
<evidence type="ECO:0000313" key="6">
    <source>
        <dbReference type="EMBL" id="GJN33043.1"/>
    </source>
</evidence>
<evidence type="ECO:0000256" key="1">
    <source>
        <dbReference type="ARBA" id="ARBA00022723"/>
    </source>
</evidence>
<gene>
    <name evidence="6" type="primary">gb21600</name>
    <name evidence="6" type="ORF">PR202_gb21600</name>
</gene>
<comment type="caution">
    <text evidence="6">The sequence shown here is derived from an EMBL/GenBank/DDBJ whole genome shotgun (WGS) entry which is preliminary data.</text>
</comment>
<evidence type="ECO:0000259" key="5">
    <source>
        <dbReference type="PROSITE" id="PS50081"/>
    </source>
</evidence>
<protein>
    <recommendedName>
        <fullName evidence="5">Phorbol-ester/DAG-type domain-containing protein</fullName>
    </recommendedName>
</protein>
<dbReference type="InterPro" id="IPR002219">
    <property type="entry name" value="PKC_DAG/PE"/>
</dbReference>
<evidence type="ECO:0000313" key="7">
    <source>
        <dbReference type="Proteomes" id="UP001054889"/>
    </source>
</evidence>
<reference evidence="6" key="1">
    <citation type="journal article" date="2018" name="DNA Res.">
        <title>Multiple hybrid de novo genome assembly of finger millet, an orphan allotetraploid crop.</title>
        <authorList>
            <person name="Hatakeyama M."/>
            <person name="Aluri S."/>
            <person name="Balachadran M.T."/>
            <person name="Sivarajan S.R."/>
            <person name="Patrignani A."/>
            <person name="Gruter S."/>
            <person name="Poveda L."/>
            <person name="Shimizu-Inatsugi R."/>
            <person name="Baeten J."/>
            <person name="Francoijs K.J."/>
            <person name="Nataraja K.N."/>
            <person name="Reddy Y.A.N."/>
            <person name="Phadnis S."/>
            <person name="Ravikumar R.L."/>
            <person name="Schlapbach R."/>
            <person name="Sreeman S.M."/>
            <person name="Shimizu K.K."/>
        </authorList>
    </citation>
    <scope>NUCLEOTIDE SEQUENCE</scope>
</reference>
<sequence length="386" mass="41929">MACQTLSLGSPFSKADYSHKQPLRTPLMAYHHRKHFVDPNHLLTETEYNDNSTHTCDICLLELAGHAGYGCTDCGIHIHKACADQFEKFTNFFADRHRLKLIRTPPGSFMHHVCDLCKEKCPPSSFVYRCDECNFDLHPLCSLLPETVESPIHPGHRLHMITSPSVSCFACHEPLPLWHYVCSCSVNFKLHIACAMDMDEPAAGVEDHHGGNYGAADQQRGFGPAEHQQGRAVDQRGFGLAGHGQGGYHGNNPVMFQGYSPFVQQGCYIPNLNFQGGHGHAPGVPGFVPFIPGMYTPTSVPGMYTPPIQPGMFVPPIPCIYGHPIQQGYGPAGIPGQNAAAVAKPSRCSAIAKFLLKQSFNVALTVATGGLVGSPMVDLLSTALNN</sequence>
<feature type="region of interest" description="Disordered" evidence="4">
    <location>
        <begin position="206"/>
        <end position="230"/>
    </location>
</feature>
<keyword evidence="3" id="KW-0862">Zinc</keyword>
<evidence type="ECO:0000256" key="4">
    <source>
        <dbReference type="SAM" id="MobiDB-lite"/>
    </source>
</evidence>
<keyword evidence="7" id="KW-1185">Reference proteome</keyword>
<reference evidence="6" key="2">
    <citation type="submission" date="2021-12" db="EMBL/GenBank/DDBJ databases">
        <title>Resequencing data analysis of finger millet.</title>
        <authorList>
            <person name="Hatakeyama M."/>
            <person name="Aluri S."/>
            <person name="Balachadran M.T."/>
            <person name="Sivarajan S.R."/>
            <person name="Poveda L."/>
            <person name="Shimizu-Inatsugi R."/>
            <person name="Schlapbach R."/>
            <person name="Sreeman S.M."/>
            <person name="Shimizu K.K."/>
        </authorList>
    </citation>
    <scope>NUCLEOTIDE SEQUENCE</scope>
</reference>
<name>A0AAV5FBJ4_ELECO</name>
<keyword evidence="2" id="KW-0677">Repeat</keyword>
<dbReference type="InterPro" id="IPR046349">
    <property type="entry name" value="C1-like_sf"/>
</dbReference>
<dbReference type="EMBL" id="BQKI01000084">
    <property type="protein sequence ID" value="GJN33043.1"/>
    <property type="molecule type" value="Genomic_DNA"/>
</dbReference>
<accession>A0AAV5FBJ4</accession>
<keyword evidence="1" id="KW-0479">Metal-binding</keyword>
<dbReference type="SUPFAM" id="SSF57889">
    <property type="entry name" value="Cysteine-rich domain"/>
    <property type="match status" value="3"/>
</dbReference>
<dbReference type="PROSITE" id="PS50081">
    <property type="entry name" value="ZF_DAG_PE_2"/>
    <property type="match status" value="1"/>
</dbReference>
<dbReference type="GO" id="GO:0046872">
    <property type="term" value="F:metal ion binding"/>
    <property type="evidence" value="ECO:0007669"/>
    <property type="project" value="UniProtKB-KW"/>
</dbReference>